<gene>
    <name evidence="1" type="ORF">BI318_03800</name>
</gene>
<reference evidence="1 2" key="1">
    <citation type="submission" date="2017-05" db="EMBL/GenBank/DDBJ databases">
        <title>The genome sequence of the facultative intracellular pathogen Brucella melitensis KIV-L.</title>
        <authorList>
            <person name="Pisarenko S."/>
            <person name="Kovalev D."/>
            <person name="Khachaturova A."/>
            <person name="Kulichenko A."/>
        </authorList>
    </citation>
    <scope>NUCLEOTIDE SEQUENCE [LARGE SCALE GENOMIC DNA]</scope>
    <source>
        <strain evidence="1 2">KIV-L</strain>
    </source>
</reference>
<dbReference type="Gene3D" id="2.60.40.10">
    <property type="entry name" value="Immunoglobulins"/>
    <property type="match status" value="1"/>
</dbReference>
<proteinExistence type="predicted"/>
<dbReference type="Proteomes" id="UP000216335">
    <property type="component" value="Unassembled WGS sequence"/>
</dbReference>
<sequence length="124" mass="12944">MSDNLDSNSIILKVDASISLEVNKDNSAADGKTVNTAIASLDNGGDFVPGIVFTFEITEGNAVFVANGEKKANINANPAMVATADFTDTIGETGKIIVYPTLNNTLVADAVPYTFKSVALLCLN</sequence>
<organism evidence="1 2">
    <name type="scientific">Brucella melitensis</name>
    <dbReference type="NCBI Taxonomy" id="29459"/>
    <lineage>
        <taxon>Bacteria</taxon>
        <taxon>Pseudomonadati</taxon>
        <taxon>Pseudomonadota</taxon>
        <taxon>Alphaproteobacteria</taxon>
        <taxon>Hyphomicrobiales</taxon>
        <taxon>Brucellaceae</taxon>
        <taxon>Brucella/Ochrobactrum group</taxon>
        <taxon>Brucella</taxon>
    </lineage>
</organism>
<name>A0AB36PZE3_BRUML</name>
<comment type="caution">
    <text evidence="1">The sequence shown here is derived from an EMBL/GenBank/DDBJ whole genome shotgun (WGS) entry which is preliminary data.</text>
</comment>
<accession>A0AB36PZE3</accession>
<evidence type="ECO:0000313" key="1">
    <source>
        <dbReference type="EMBL" id="OZV63424.1"/>
    </source>
</evidence>
<protein>
    <submittedName>
        <fullName evidence="1">Uncharacterized protein</fullName>
    </submittedName>
</protein>
<evidence type="ECO:0000313" key="2">
    <source>
        <dbReference type="Proteomes" id="UP000216335"/>
    </source>
</evidence>
<dbReference type="EMBL" id="NGJQ01000002">
    <property type="protein sequence ID" value="OZV63424.1"/>
    <property type="molecule type" value="Genomic_DNA"/>
</dbReference>
<dbReference type="InterPro" id="IPR013783">
    <property type="entry name" value="Ig-like_fold"/>
</dbReference>
<dbReference type="AlphaFoldDB" id="A0AB36PZE3"/>